<keyword evidence="2" id="KW-1185">Reference proteome</keyword>
<proteinExistence type="predicted"/>
<dbReference type="KEGG" id="ccot:CCAX7_20810"/>
<gene>
    <name evidence="1" type="ORF">CCAX7_20810</name>
</gene>
<dbReference type="RefSeq" id="WP_119323665.1">
    <property type="nucleotide sequence ID" value="NZ_AP025739.1"/>
</dbReference>
<dbReference type="OrthoDB" id="3746378at2"/>
<dbReference type="AlphaFoldDB" id="A0A402D2F0"/>
<reference evidence="1 2" key="1">
    <citation type="journal article" date="2019" name="Int. J. Syst. Evol. Microbiol.">
        <title>Capsulimonas corticalis gen. nov., sp. nov., an aerobic capsulated bacterium, of a novel bacterial order, Capsulimonadales ord. nov., of the class Armatimonadia of the phylum Armatimonadetes.</title>
        <authorList>
            <person name="Li J."/>
            <person name="Kudo C."/>
            <person name="Tonouchi A."/>
        </authorList>
    </citation>
    <scope>NUCLEOTIDE SEQUENCE [LARGE SCALE GENOMIC DNA]</scope>
    <source>
        <strain evidence="1 2">AX-7</strain>
    </source>
</reference>
<dbReference type="EMBL" id="AP025739">
    <property type="protein sequence ID" value="BDI30030.1"/>
    <property type="molecule type" value="Genomic_DNA"/>
</dbReference>
<protein>
    <submittedName>
        <fullName evidence="1">Uncharacterized protein</fullName>
    </submittedName>
</protein>
<name>A0A402D2F0_9BACT</name>
<evidence type="ECO:0000313" key="1">
    <source>
        <dbReference type="EMBL" id="BDI30030.1"/>
    </source>
</evidence>
<accession>A0A402D2F0</accession>
<evidence type="ECO:0000313" key="2">
    <source>
        <dbReference type="Proteomes" id="UP000287394"/>
    </source>
</evidence>
<sequence length="176" mass="18835">MWPFSKKKEGAAEAGEAKPKSGPEVYHGMREFALKTKPEDIGLNAKPGEPYGVLMDLATSSGSATLMTMCEGSVSIYYSGGGGLLGGVGHDSVRNAGLALIAAAGDYLTLMQTTQSFPLPKQNHVRFYVLTPEAVHTYEANWDALGNNHDPLSPLFHLGDNVITQFRLVSEKQGHG</sequence>
<organism evidence="1 2">
    <name type="scientific">Capsulimonas corticalis</name>
    <dbReference type="NCBI Taxonomy" id="2219043"/>
    <lineage>
        <taxon>Bacteria</taxon>
        <taxon>Bacillati</taxon>
        <taxon>Armatimonadota</taxon>
        <taxon>Armatimonadia</taxon>
        <taxon>Capsulimonadales</taxon>
        <taxon>Capsulimonadaceae</taxon>
        <taxon>Capsulimonas</taxon>
    </lineage>
</organism>
<dbReference type="Proteomes" id="UP000287394">
    <property type="component" value="Chromosome"/>
</dbReference>